<dbReference type="GO" id="GO:0005634">
    <property type="term" value="C:nucleus"/>
    <property type="evidence" value="ECO:0007669"/>
    <property type="project" value="UniProtKB-SubCell"/>
</dbReference>
<feature type="binding site" evidence="9">
    <location>
        <position position="215"/>
    </location>
    <ligand>
        <name>Zn(2+)</name>
        <dbReference type="ChEBI" id="CHEBI:29105"/>
        <label>2</label>
    </ligand>
</feature>
<evidence type="ECO:0000256" key="3">
    <source>
        <dbReference type="ARBA" id="ARBA00022723"/>
    </source>
</evidence>
<dbReference type="Gene3D" id="3.30.40.10">
    <property type="entry name" value="Zinc/RING finger domain, C3HC4 (zinc finger)"/>
    <property type="match status" value="1"/>
</dbReference>
<evidence type="ECO:0000313" key="14">
    <source>
        <dbReference type="EMBL" id="CAI8048013.1"/>
    </source>
</evidence>
<feature type="binding site" evidence="9">
    <location>
        <position position="237"/>
    </location>
    <ligand>
        <name>Zn(2+)</name>
        <dbReference type="ChEBI" id="CHEBI:29105"/>
        <label>2</label>
    </ligand>
</feature>
<dbReference type="InterPro" id="IPR013083">
    <property type="entry name" value="Znf_RING/FYVE/PHD"/>
</dbReference>
<evidence type="ECO:0000256" key="11">
    <source>
        <dbReference type="RuleBase" id="RU361213"/>
    </source>
</evidence>
<dbReference type="Proteomes" id="UP001174909">
    <property type="component" value="Unassembled WGS sequence"/>
</dbReference>
<dbReference type="Gene3D" id="6.10.140.1740">
    <property type="match status" value="1"/>
</dbReference>
<dbReference type="InterPro" id="IPR011011">
    <property type="entry name" value="Znf_FYVE_PHD"/>
</dbReference>
<feature type="binding site" evidence="9">
    <location>
        <position position="221"/>
    </location>
    <ligand>
        <name>Zn(2+)</name>
        <dbReference type="ChEBI" id="CHEBI:29105"/>
        <label>1</label>
    </ligand>
</feature>
<dbReference type="CDD" id="cd15586">
    <property type="entry name" value="PHD_ING4_5"/>
    <property type="match status" value="1"/>
</dbReference>
<comment type="subunit">
    <text evidence="11">Component of an histone acetyltransferase complex. Interacts with H3K4me3 and to a lesser extent with H3K4me2.</text>
</comment>
<evidence type="ECO:0000256" key="5">
    <source>
        <dbReference type="ARBA" id="ARBA00022833"/>
    </source>
</evidence>
<feature type="compositionally biased region" description="Polar residues" evidence="12">
    <location>
        <begin position="157"/>
        <end position="171"/>
    </location>
</feature>
<evidence type="ECO:0000256" key="6">
    <source>
        <dbReference type="ARBA" id="ARBA00022853"/>
    </source>
</evidence>
<keyword evidence="15" id="KW-1185">Reference proteome</keyword>
<evidence type="ECO:0000313" key="15">
    <source>
        <dbReference type="Proteomes" id="UP001174909"/>
    </source>
</evidence>
<dbReference type="AlphaFoldDB" id="A0AA35THB5"/>
<dbReference type="Pfam" id="PF12998">
    <property type="entry name" value="ING"/>
    <property type="match status" value="1"/>
</dbReference>
<evidence type="ECO:0000256" key="2">
    <source>
        <dbReference type="ARBA" id="ARBA00010210"/>
    </source>
</evidence>
<feature type="region of interest" description="Disordered" evidence="12">
    <location>
        <begin position="131"/>
        <end position="184"/>
    </location>
</feature>
<dbReference type="PANTHER" id="PTHR10333:SF42">
    <property type="entry name" value="INHIBITOR OF GROWTH PROTEIN 5"/>
    <property type="match status" value="1"/>
</dbReference>
<organism evidence="14 15">
    <name type="scientific">Geodia barretti</name>
    <name type="common">Barrett's horny sponge</name>
    <dbReference type="NCBI Taxonomy" id="519541"/>
    <lineage>
        <taxon>Eukaryota</taxon>
        <taxon>Metazoa</taxon>
        <taxon>Porifera</taxon>
        <taxon>Demospongiae</taxon>
        <taxon>Heteroscleromorpha</taxon>
        <taxon>Tetractinellida</taxon>
        <taxon>Astrophorina</taxon>
        <taxon>Geodiidae</taxon>
        <taxon>Geodia</taxon>
    </lineage>
</organism>
<feature type="site" description="Histone H3K4me3 binding" evidence="8">
    <location>
        <position position="196"/>
    </location>
</feature>
<dbReference type="SUPFAM" id="SSF57903">
    <property type="entry name" value="FYVE/PHD zinc finger"/>
    <property type="match status" value="1"/>
</dbReference>
<dbReference type="PANTHER" id="PTHR10333">
    <property type="entry name" value="INHIBITOR OF GROWTH PROTEIN"/>
    <property type="match status" value="1"/>
</dbReference>
<dbReference type="GO" id="GO:0006355">
    <property type="term" value="P:regulation of DNA-templated transcription"/>
    <property type="evidence" value="ECO:0007669"/>
    <property type="project" value="TreeGrafter"/>
</dbReference>
<evidence type="ECO:0000256" key="1">
    <source>
        <dbReference type="ARBA" id="ARBA00004123"/>
    </source>
</evidence>
<name>A0AA35THB5_GEOBA</name>
<proteinExistence type="inferred from homology"/>
<keyword evidence="3 9" id="KW-0479">Metal-binding</keyword>
<dbReference type="GO" id="GO:0006325">
    <property type="term" value="P:chromatin organization"/>
    <property type="evidence" value="ECO:0007669"/>
    <property type="project" value="UniProtKB-KW"/>
</dbReference>
<evidence type="ECO:0000259" key="13">
    <source>
        <dbReference type="PROSITE" id="PS50016"/>
    </source>
</evidence>
<feature type="binding site" evidence="9">
    <location>
        <position position="210"/>
    </location>
    <ligand>
        <name>Zn(2+)</name>
        <dbReference type="ChEBI" id="CHEBI:29105"/>
        <label>2</label>
    </ligand>
</feature>
<dbReference type="InterPro" id="IPR024610">
    <property type="entry name" value="ING_N_histone-binding"/>
</dbReference>
<dbReference type="GO" id="GO:0008270">
    <property type="term" value="F:zinc ion binding"/>
    <property type="evidence" value="ECO:0007669"/>
    <property type="project" value="UniProtKB-KW"/>
</dbReference>
<dbReference type="InterPro" id="IPR001965">
    <property type="entry name" value="Znf_PHD"/>
</dbReference>
<dbReference type="EMBL" id="CASHTH010003691">
    <property type="protein sequence ID" value="CAI8048013.1"/>
    <property type="molecule type" value="Genomic_DNA"/>
</dbReference>
<evidence type="ECO:0000256" key="10">
    <source>
        <dbReference type="PROSITE-ProRule" id="PRU00146"/>
    </source>
</evidence>
<gene>
    <name evidence="14" type="ORF">GBAR_LOCUS26528</name>
</gene>
<feature type="domain" description="PHD-type" evidence="13">
    <location>
        <begin position="194"/>
        <end position="243"/>
    </location>
</feature>
<evidence type="ECO:0000256" key="9">
    <source>
        <dbReference type="PIRSR" id="PIRSR628651-51"/>
    </source>
</evidence>
<dbReference type="PROSITE" id="PS50016">
    <property type="entry name" value="ZF_PHD_2"/>
    <property type="match status" value="1"/>
</dbReference>
<sequence length="251" mass="28658">MASALYLENFLENIENLPTELQRNFTLMRSLDQRAQDLLKEIDVNSADYKAKVKDLSKEERKERLTKIQETFQKAREYSDDKVQIAMQMYEMVDKHIRRLDSDLSRFEQELKMKEPGMRRTSISSIAEMAPPSLHNKGRKRSTIIETAGGSRKKKLASTSEEPSTSVNSPVHSVPSGAGGPTDVLDMPVDPNEPTYCLCHQVSFGEMIGCDNPECPIEWFHFQCVGLTSKPKGKWYCPKCSQDRDKSKKKF</sequence>
<dbReference type="InterPro" id="IPR019786">
    <property type="entry name" value="Zinc_finger_PHD-type_CS"/>
</dbReference>
<dbReference type="PROSITE" id="PS01359">
    <property type="entry name" value="ZF_PHD_1"/>
    <property type="match status" value="1"/>
</dbReference>
<dbReference type="FunFam" id="3.30.40.10:FF:000016">
    <property type="entry name" value="Inhibitor of growth protein"/>
    <property type="match status" value="1"/>
</dbReference>
<keyword evidence="5 9" id="KW-0862">Zinc</keyword>
<feature type="binding site" evidence="9">
    <location>
        <position position="240"/>
    </location>
    <ligand>
        <name>Zn(2+)</name>
        <dbReference type="ChEBI" id="CHEBI:29105"/>
        <label>2</label>
    </ligand>
</feature>
<evidence type="ECO:0000256" key="12">
    <source>
        <dbReference type="SAM" id="MobiDB-lite"/>
    </source>
</evidence>
<feature type="site" description="Histone H3K4me3 binding" evidence="8">
    <location>
        <position position="219"/>
    </location>
</feature>
<comment type="subcellular location">
    <subcellularLocation>
        <location evidence="1 11">Nucleus</location>
    </subcellularLocation>
</comment>
<comment type="similarity">
    <text evidence="2 11">Belongs to the ING family.</text>
</comment>
<evidence type="ECO:0000256" key="4">
    <source>
        <dbReference type="ARBA" id="ARBA00022771"/>
    </source>
</evidence>
<keyword evidence="7 11" id="KW-0539">Nucleus</keyword>
<dbReference type="SMART" id="SM00249">
    <property type="entry name" value="PHD"/>
    <property type="match status" value="1"/>
</dbReference>
<accession>A0AA35THB5</accession>
<dbReference type="InterPro" id="IPR019787">
    <property type="entry name" value="Znf_PHD-finger"/>
</dbReference>
<comment type="caution">
    <text evidence="14">The sequence shown here is derived from an EMBL/GenBank/DDBJ whole genome shotgun (WGS) entry which is preliminary data.</text>
</comment>
<feature type="binding site" evidence="9">
    <location>
        <position position="197"/>
    </location>
    <ligand>
        <name>Zn(2+)</name>
        <dbReference type="ChEBI" id="CHEBI:29105"/>
        <label>1</label>
    </ligand>
</feature>
<dbReference type="SMART" id="SM01408">
    <property type="entry name" value="ING"/>
    <property type="match status" value="1"/>
</dbReference>
<comment type="function">
    <text evidence="11">Component of an histone acetyltransferase complex.</text>
</comment>
<protein>
    <recommendedName>
        <fullName evidence="11">Inhibitor of growth protein</fullName>
    </recommendedName>
</protein>
<feature type="binding site" evidence="9">
    <location>
        <position position="199"/>
    </location>
    <ligand>
        <name>Zn(2+)</name>
        <dbReference type="ChEBI" id="CHEBI:29105"/>
        <label>1</label>
    </ligand>
</feature>
<feature type="site" description="Histone H3K4me3 binding" evidence="8">
    <location>
        <position position="211"/>
    </location>
</feature>
<comment type="domain">
    <text evidence="11">The PHD-type zinc finger mediates the binding to H3K4me3.</text>
</comment>
<dbReference type="CDD" id="cd16859">
    <property type="entry name" value="ING_ING4_5"/>
    <property type="match status" value="1"/>
</dbReference>
<keyword evidence="6 11" id="KW-0156">Chromatin regulator</keyword>
<feature type="site" description="Histone H3K4me3 binding" evidence="8">
    <location>
        <position position="207"/>
    </location>
</feature>
<evidence type="ECO:0000256" key="8">
    <source>
        <dbReference type="PIRSR" id="PIRSR628651-50"/>
    </source>
</evidence>
<reference evidence="14" key="1">
    <citation type="submission" date="2023-03" db="EMBL/GenBank/DDBJ databases">
        <authorList>
            <person name="Steffen K."/>
            <person name="Cardenas P."/>
        </authorList>
    </citation>
    <scope>NUCLEOTIDE SEQUENCE</scope>
</reference>
<dbReference type="InterPro" id="IPR028651">
    <property type="entry name" value="ING_fam"/>
</dbReference>
<feature type="binding site" evidence="9">
    <location>
        <position position="224"/>
    </location>
    <ligand>
        <name>Zn(2+)</name>
        <dbReference type="ChEBI" id="CHEBI:29105"/>
        <label>1</label>
    </ligand>
</feature>
<evidence type="ECO:0000256" key="7">
    <source>
        <dbReference type="ARBA" id="ARBA00023242"/>
    </source>
</evidence>
<keyword evidence="4 10" id="KW-0863">Zinc-finger</keyword>